<dbReference type="AlphaFoldDB" id="A0A378HX74"/>
<reference evidence="1 2" key="1">
    <citation type="submission" date="2018-06" db="EMBL/GenBank/DDBJ databases">
        <authorList>
            <consortium name="Pathogen Informatics"/>
            <person name="Doyle S."/>
        </authorList>
    </citation>
    <scope>NUCLEOTIDE SEQUENCE [LARGE SCALE GENOMIC DNA]</scope>
    <source>
        <strain evidence="1 2">NCTC13315</strain>
    </source>
</reference>
<name>A0A378HX74_9GAMM</name>
<organism evidence="1 2">
    <name type="scientific">Legionella beliardensis</name>
    <dbReference type="NCBI Taxonomy" id="91822"/>
    <lineage>
        <taxon>Bacteria</taxon>
        <taxon>Pseudomonadati</taxon>
        <taxon>Pseudomonadota</taxon>
        <taxon>Gammaproteobacteria</taxon>
        <taxon>Legionellales</taxon>
        <taxon>Legionellaceae</taxon>
        <taxon>Legionella</taxon>
    </lineage>
</organism>
<evidence type="ECO:0000313" key="1">
    <source>
        <dbReference type="EMBL" id="STX27507.1"/>
    </source>
</evidence>
<dbReference type="RefSeq" id="WP_115301316.1">
    <property type="nucleotide sequence ID" value="NZ_CAAAHO010000003.1"/>
</dbReference>
<dbReference type="Proteomes" id="UP000254968">
    <property type="component" value="Unassembled WGS sequence"/>
</dbReference>
<gene>
    <name evidence="1" type="ORF">NCTC13315_00010</name>
</gene>
<evidence type="ECO:0000313" key="2">
    <source>
        <dbReference type="Proteomes" id="UP000254968"/>
    </source>
</evidence>
<proteinExistence type="predicted"/>
<dbReference type="EMBL" id="UGNV01000001">
    <property type="protein sequence ID" value="STX27507.1"/>
    <property type="molecule type" value="Genomic_DNA"/>
</dbReference>
<accession>A0A378HX74</accession>
<keyword evidence="2" id="KW-1185">Reference proteome</keyword>
<sequence length="921" mass="104892">MPLPSKALRYDDLILKSAGEVVPTSGHEVFKVEFFDAAGEKKLGFYKPLSSTYPRILAEYSVATSVFMGTLLDRVAEERLVLNEHDEVIGSVSIAIPNFKPLQQWTEPTPADPHERERVCPSVETLLYDNFAELLLMLLLIGEDDGHPGNVSAMGLIDGDMRLYYVTHIMKGGRLSDLLKDAPEILMRLRGSLFDNFPNSLPATHSPAHTIPSNGNVAKIYKNYAEFQKLAANPSLLTKDGPVSFQDQLFHALLKQLIIFDPQLLRARLEHYFGDRKFDYSCLDEQQRAELKRVHPTFFQPEFEQNETFVDHIMKVFYDRYQQLYRAAVFYPGCPKNDSGVAVVAFNDYLRNKPSAVQQIIAQAEEKNSRMDKAWKYKKETHSASNNSSNNESFIHIEKPSIEIDKFLFDPSARFDPVKIKQRYHQVWRDSLIFLIKDSLSHAKRLAKELVDELRITPIVSSQVEKPVLTTDDAELTKALQLLDSDLDSESISIDCDKNNSLLLGVKDLIKFRDALKSAAFNYYNLEIHELTVEKNQEFCRLVSDAILNYESNIYTHLSGTQWSKKFGELMNKILNFYGNFNFQRHLSSPDSPIETKDKYNYAQLLKIPHTNPEVRSEAIKALFDWVNKLNKDTFNGIISTIIAEYYSPSSLNPLASRHREEPVTQYLKVSKEDNANKLAYILSTGGHSSTSLNTQLIKYLMKLFVSKTIQSYTVGGIEDKTIGAIDVNLSSVEYACEQGKFNENEYTLHAIQYAKTDPRFTHLYSTSSLARFNQWMYKWVAGLVSSDFESIIRQALTQYEPYAWNWFSKKGRGDEVRTVLKNKSLSNAGLLAYIFSRGETNDSSFNSKLFSLLLNRMQMAIAMSSEPEPDAQLVLKVAMAPEHIQYYLKSLADYAKGQSYEERPAITGHTEKTDSLSLAV</sequence>
<protein>
    <submittedName>
        <fullName evidence="1">Uncharacterized protein</fullName>
    </submittedName>
</protein>
<dbReference type="OrthoDB" id="5649225at2"/>